<evidence type="ECO:0000313" key="5">
    <source>
        <dbReference type="EMBL" id="NXF41816.1"/>
    </source>
</evidence>
<dbReference type="InterPro" id="IPR027417">
    <property type="entry name" value="P-loop_NTPase"/>
</dbReference>
<dbReference type="EMBL" id="VWZB01005600">
    <property type="protein sequence ID" value="NXF41816.1"/>
    <property type="molecule type" value="Genomic_DNA"/>
</dbReference>
<feature type="non-terminal residue" evidence="5">
    <location>
        <position position="1"/>
    </location>
</feature>
<keyword evidence="1" id="KW-0547">Nucleotide-binding</keyword>
<evidence type="ECO:0000256" key="1">
    <source>
        <dbReference type="ARBA" id="ARBA00022741"/>
    </source>
</evidence>
<dbReference type="GO" id="GO:0005737">
    <property type="term" value="C:cytoplasm"/>
    <property type="evidence" value="ECO:0007669"/>
    <property type="project" value="TreeGrafter"/>
</dbReference>
<gene>
    <name evidence="5" type="primary">Adcy10</name>
    <name evidence="5" type="ORF">NYCBRA_R06710</name>
</gene>
<dbReference type="FunFam" id="3.30.70.1230:FF:000017">
    <property type="entry name" value="Adenylate cyclase type 10"/>
    <property type="match status" value="1"/>
</dbReference>
<evidence type="ECO:0000259" key="4">
    <source>
        <dbReference type="PROSITE" id="PS50125"/>
    </source>
</evidence>
<name>A0A7K8TJ47_9AVES</name>
<dbReference type="Proteomes" id="UP000538472">
    <property type="component" value="Unassembled WGS sequence"/>
</dbReference>
<reference evidence="5 6" key="1">
    <citation type="submission" date="2019-09" db="EMBL/GenBank/DDBJ databases">
        <title>Bird 10,000 Genomes (B10K) Project - Family phase.</title>
        <authorList>
            <person name="Zhang G."/>
        </authorList>
    </citation>
    <scope>NUCLEOTIDE SEQUENCE [LARGE SCALE GENOMIC DNA]</scope>
    <source>
        <strain evidence="5">B10K-CU-031-10</strain>
        <tissue evidence="5">Muscle</tissue>
    </source>
</reference>
<dbReference type="PANTHER" id="PTHR16305:SF28">
    <property type="entry name" value="GUANYLATE CYCLASE DOMAIN-CONTAINING PROTEIN"/>
    <property type="match status" value="1"/>
</dbReference>
<dbReference type="InterPro" id="IPR029787">
    <property type="entry name" value="Nucleotide_cyclase"/>
</dbReference>
<keyword evidence="2" id="KW-0067">ATP-binding</keyword>
<feature type="non-terminal residue" evidence="5">
    <location>
        <position position="1146"/>
    </location>
</feature>
<dbReference type="CDD" id="cd07302">
    <property type="entry name" value="CHD"/>
    <property type="match status" value="1"/>
</dbReference>
<dbReference type="PROSITE" id="PS50125">
    <property type="entry name" value="GUANYLATE_CYCLASE_2"/>
    <property type="match status" value="2"/>
</dbReference>
<dbReference type="GO" id="GO:0035556">
    <property type="term" value="P:intracellular signal transduction"/>
    <property type="evidence" value="ECO:0007669"/>
    <property type="project" value="InterPro"/>
</dbReference>
<dbReference type="Pfam" id="PF00211">
    <property type="entry name" value="Guanylate_cyc"/>
    <property type="match status" value="1"/>
</dbReference>
<dbReference type="GO" id="GO:0004016">
    <property type="term" value="F:adenylate cyclase activity"/>
    <property type="evidence" value="ECO:0007669"/>
    <property type="project" value="TreeGrafter"/>
</dbReference>
<dbReference type="FunFam" id="3.30.70.1230:FF:000021">
    <property type="entry name" value="Adenylate cyclase type 10"/>
    <property type="match status" value="1"/>
</dbReference>
<organism evidence="5 6">
    <name type="scientific">Nyctibius bracteatus</name>
    <name type="common">Rufous potoo</name>
    <dbReference type="NCBI Taxonomy" id="48426"/>
    <lineage>
        <taxon>Eukaryota</taxon>
        <taxon>Metazoa</taxon>
        <taxon>Chordata</taxon>
        <taxon>Craniata</taxon>
        <taxon>Vertebrata</taxon>
        <taxon>Euteleostomi</taxon>
        <taxon>Archelosauria</taxon>
        <taxon>Archosauria</taxon>
        <taxon>Dinosauria</taxon>
        <taxon>Saurischia</taxon>
        <taxon>Theropoda</taxon>
        <taxon>Coelurosauria</taxon>
        <taxon>Aves</taxon>
        <taxon>Neognathae</taxon>
        <taxon>Neoaves</taxon>
        <taxon>Strisores</taxon>
        <taxon>Caprimulgiformes</taxon>
        <taxon>Nyctibiidae</taxon>
        <taxon>Nyctibius</taxon>
    </lineage>
</organism>
<dbReference type="Gene3D" id="3.30.70.1230">
    <property type="entry name" value="Nucleotide cyclase"/>
    <property type="match status" value="2"/>
</dbReference>
<dbReference type="InterPro" id="IPR001054">
    <property type="entry name" value="A/G_cyclase"/>
</dbReference>
<dbReference type="GO" id="GO:0005524">
    <property type="term" value="F:ATP binding"/>
    <property type="evidence" value="ECO:0007669"/>
    <property type="project" value="UniProtKB-KW"/>
</dbReference>
<dbReference type="SUPFAM" id="SSF52540">
    <property type="entry name" value="P-loop containing nucleoside triphosphate hydrolases"/>
    <property type="match status" value="1"/>
</dbReference>
<protein>
    <submittedName>
        <fullName evidence="5">ADCYA cyclase</fullName>
    </submittedName>
</protein>
<sequence>FLGVPVTGFSAMTEKFIQSSGTDRGADGLVQTLNSYLCDILERKSPLTFPLLSPGDAVLVLWRTRAQELAKTISLVLQCSRQIQKNYGTRDTYVGQELRLKIGISAGSMDLMIVGDRRWRYFVICGPALDEVCEAEQLANASEVVLSATSWELCEQHRLKTERVAGKRAVKVGGWDGLKSHFEDPDLVMKEGDSFSPVSSASPCFPTPCSPILPVTTCIFSPQVTWVLLFSCPMILTRMSRRALVFQLNERVPLKLFPELRPVTSIFIRLQLGADVSARDLCVLLCNASRTMLDIISPHNGEIHKVILFDKGCTFLCVFGLPGEKVPYESLHALQSAIQIFDSCSRMLRKGGAVTIAITSGTVFCGVIGHPVRHEYTVIGQKVNLAARMMMHYPGLVSCDAVTYTASRLPPCFFKELPEQNMKGITKPGRVYQYLGITKESSLLFSTPQQLIFLFVFTGRDKEINLFCSCLKAYEELGQRHILAFEGTMGSGKNHLLTELAYLGQAAGHRVVAVELLEMNVMQPFSAIRTLMARALDLQDCESCRAREHVLQTKLRGTIQESNYSLLNGLFLVEFPDSEKVCEIRETRRKTKMYSTWAKVLEKVVGEFGIFVIDNAHFIDPASWSIISSVSQNTSLFMVMSLAPGYVSIESIFRPTADTTTPQNITCVRLDGLKPSLVVQKACQDLGVVSIPRDLARFLIQRSSGIPYYCEELLHYLRRNNMLSFRSQRQDENIEDNWENLVAQALSLSATSSSGAGNGGRVCVIREDVNLENIVLPSTLKEIALAQLDRIAPLEQTTLKFAAVIGPVFTTQLLSHILSADIRHNMNCLLNRLVYDDVLKWLKHTEVPDVLDATKVPATSPQAESALAPARADTNALCLASVERFSLSKTMEWPPDVLAFCVPLLREAAYELWPERERVALHRKCAAFLERHAHKCESCGQGDFVAFHRFTITSTQGGESFQDSVDEGDLRSWEALVLAGEHVMRDGTHAPEGMLRTGGKHSSARSCECKAIVELVLVPLVRHYTAMGDTAKAFYYLLECAAAYLRLSNNYMALMKLNEAEVLKKSAEKKAIARFEDATFFSLKGEVCCQMGRRKLAEKMTREALRLLRRQVPDTSVGAFVKSKVEKLLGATYVPRRASSLPQETR</sequence>
<dbReference type="SUPFAM" id="SSF55073">
    <property type="entry name" value="Nucleotide cyclase"/>
    <property type="match status" value="2"/>
</dbReference>
<proteinExistence type="predicted"/>
<evidence type="ECO:0000256" key="2">
    <source>
        <dbReference type="ARBA" id="ARBA00022840"/>
    </source>
</evidence>
<feature type="domain" description="Guanylate cyclase" evidence="4">
    <location>
        <begin position="1"/>
        <end position="121"/>
    </location>
</feature>
<accession>A0A7K8TJ47</accession>
<feature type="domain" description="Guanylate cyclase" evidence="4">
    <location>
        <begin position="254"/>
        <end position="390"/>
    </location>
</feature>
<comment type="caution">
    <text evidence="5">The sequence shown here is derived from an EMBL/GenBank/DDBJ whole genome shotgun (WGS) entry which is preliminary data.</text>
</comment>
<dbReference type="PANTHER" id="PTHR16305">
    <property type="entry name" value="TESTICULAR SOLUBLE ADENYLYL CYCLASE"/>
    <property type="match status" value="1"/>
</dbReference>
<evidence type="ECO:0000313" key="6">
    <source>
        <dbReference type="Proteomes" id="UP000538472"/>
    </source>
</evidence>
<keyword evidence="6" id="KW-1185">Reference proteome</keyword>
<keyword evidence="3" id="KW-0456">Lyase</keyword>
<evidence type="ECO:0000256" key="3">
    <source>
        <dbReference type="ARBA" id="ARBA00023239"/>
    </source>
</evidence>
<dbReference type="AlphaFoldDB" id="A0A7K8TJ47"/>
<dbReference type="GO" id="GO:0009190">
    <property type="term" value="P:cyclic nucleotide biosynthetic process"/>
    <property type="evidence" value="ECO:0007669"/>
    <property type="project" value="InterPro"/>
</dbReference>